<dbReference type="GO" id="GO:0032993">
    <property type="term" value="C:protein-DNA complex"/>
    <property type="evidence" value="ECO:0007669"/>
    <property type="project" value="TreeGrafter"/>
</dbReference>
<dbReference type="InterPro" id="IPR005119">
    <property type="entry name" value="LysR_subst-bd"/>
</dbReference>
<keyword evidence="2" id="KW-0805">Transcription regulation</keyword>
<dbReference type="PRINTS" id="PR00039">
    <property type="entry name" value="HTHLYSR"/>
</dbReference>
<dbReference type="PANTHER" id="PTHR30346:SF28">
    <property type="entry name" value="HTH-TYPE TRANSCRIPTIONAL REGULATOR CYNR"/>
    <property type="match status" value="1"/>
</dbReference>
<protein>
    <submittedName>
        <fullName evidence="6">LysR family transcriptional regulator</fullName>
    </submittedName>
</protein>
<evidence type="ECO:0000256" key="3">
    <source>
        <dbReference type="ARBA" id="ARBA00023125"/>
    </source>
</evidence>
<dbReference type="SUPFAM" id="SSF53850">
    <property type="entry name" value="Periplasmic binding protein-like II"/>
    <property type="match status" value="1"/>
</dbReference>
<dbReference type="Pfam" id="PF00126">
    <property type="entry name" value="HTH_1"/>
    <property type="match status" value="1"/>
</dbReference>
<dbReference type="PROSITE" id="PS50931">
    <property type="entry name" value="HTH_LYSR"/>
    <property type="match status" value="1"/>
</dbReference>
<accession>A0A4D4KXU1</accession>
<keyword evidence="4" id="KW-0804">Transcription</keyword>
<dbReference type="EMBL" id="BJHW01000001">
    <property type="protein sequence ID" value="GDY54141.1"/>
    <property type="molecule type" value="Genomic_DNA"/>
</dbReference>
<dbReference type="OrthoDB" id="3636008at2"/>
<dbReference type="FunFam" id="1.10.10.10:FF:000001">
    <property type="entry name" value="LysR family transcriptional regulator"/>
    <property type="match status" value="1"/>
</dbReference>
<evidence type="ECO:0000256" key="2">
    <source>
        <dbReference type="ARBA" id="ARBA00023015"/>
    </source>
</evidence>
<dbReference type="Proteomes" id="UP000301309">
    <property type="component" value="Unassembled WGS sequence"/>
</dbReference>
<dbReference type="InterPro" id="IPR036390">
    <property type="entry name" value="WH_DNA-bd_sf"/>
</dbReference>
<comment type="caution">
    <text evidence="6">The sequence shown here is derived from an EMBL/GenBank/DDBJ whole genome shotgun (WGS) entry which is preliminary data.</text>
</comment>
<dbReference type="PANTHER" id="PTHR30346">
    <property type="entry name" value="TRANSCRIPTIONAL DUAL REGULATOR HCAR-RELATED"/>
    <property type="match status" value="1"/>
</dbReference>
<dbReference type="GO" id="GO:0003700">
    <property type="term" value="F:DNA-binding transcription factor activity"/>
    <property type="evidence" value="ECO:0007669"/>
    <property type="project" value="InterPro"/>
</dbReference>
<keyword evidence="7" id="KW-1185">Reference proteome</keyword>
<dbReference type="AlphaFoldDB" id="A0A4D4KXU1"/>
<keyword evidence="3" id="KW-0238">DNA-binding</keyword>
<comment type="similarity">
    <text evidence="1">Belongs to the LysR transcriptional regulatory family.</text>
</comment>
<evidence type="ECO:0000313" key="7">
    <source>
        <dbReference type="Proteomes" id="UP000301309"/>
    </source>
</evidence>
<dbReference type="Pfam" id="PF03466">
    <property type="entry name" value="LysR_substrate"/>
    <property type="match status" value="1"/>
</dbReference>
<dbReference type="RefSeq" id="WP_137978225.1">
    <property type="nucleotide sequence ID" value="NZ_BAAASO010000079.1"/>
</dbReference>
<sequence length="288" mass="31605">MNVELRHLRALAAIGDEGTITGAAAALHISQPALSRTLEQLESRLGTRLVERTTRRLSLTDAGRLLHERAHLILKQLDDALSEAQAGPRPLRIGFAWAALGDRTVPLLRAWRDQHPDIPVRVHRRDDPEAALRRGEIDAVFLRTAPTADAELMTEELYRERRLAAVSDSDPLVGRSVVRLADLADRLVVLCATAASTADLWPRGQRPATIEVANVDEWLTMIATGEAVGATAEATEHSHPHPGVRYLPLAESAPVTVRLVWPRTPTHPATHTFLKHVRRMIGAAEPGL</sequence>
<proteinExistence type="inferred from homology"/>
<evidence type="ECO:0000259" key="5">
    <source>
        <dbReference type="PROSITE" id="PS50931"/>
    </source>
</evidence>
<dbReference type="Gene3D" id="3.40.190.10">
    <property type="entry name" value="Periplasmic binding protein-like II"/>
    <property type="match status" value="2"/>
</dbReference>
<dbReference type="GO" id="GO:0003677">
    <property type="term" value="F:DNA binding"/>
    <property type="evidence" value="ECO:0007669"/>
    <property type="project" value="UniProtKB-KW"/>
</dbReference>
<dbReference type="InterPro" id="IPR036388">
    <property type="entry name" value="WH-like_DNA-bd_sf"/>
</dbReference>
<dbReference type="SUPFAM" id="SSF46785">
    <property type="entry name" value="Winged helix' DNA-binding domain"/>
    <property type="match status" value="1"/>
</dbReference>
<evidence type="ECO:0000313" key="6">
    <source>
        <dbReference type="EMBL" id="GDY54141.1"/>
    </source>
</evidence>
<organism evidence="6 7">
    <name type="scientific">Streptomyces violaceusniger</name>
    <dbReference type="NCBI Taxonomy" id="68280"/>
    <lineage>
        <taxon>Bacteria</taxon>
        <taxon>Bacillati</taxon>
        <taxon>Actinomycetota</taxon>
        <taxon>Actinomycetes</taxon>
        <taxon>Kitasatosporales</taxon>
        <taxon>Streptomycetaceae</taxon>
        <taxon>Streptomyces</taxon>
        <taxon>Streptomyces violaceusniger group</taxon>
    </lineage>
</organism>
<dbReference type="InterPro" id="IPR000847">
    <property type="entry name" value="LysR_HTH_N"/>
</dbReference>
<dbReference type="CDD" id="cd08414">
    <property type="entry name" value="PBP2_LTTR_aromatics_like"/>
    <property type="match status" value="1"/>
</dbReference>
<dbReference type="Gene3D" id="1.10.10.10">
    <property type="entry name" value="Winged helix-like DNA-binding domain superfamily/Winged helix DNA-binding domain"/>
    <property type="match status" value="1"/>
</dbReference>
<evidence type="ECO:0000256" key="1">
    <source>
        <dbReference type="ARBA" id="ARBA00009437"/>
    </source>
</evidence>
<evidence type="ECO:0000256" key="4">
    <source>
        <dbReference type="ARBA" id="ARBA00023163"/>
    </source>
</evidence>
<name>A0A4D4KXU1_STRVO</name>
<reference evidence="6 7" key="1">
    <citation type="journal article" date="2020" name="Int. J. Syst. Evol. Microbiol.">
        <title>Reclassification of Streptomyces castelarensis and Streptomyces sporoclivatus as later heterotypic synonyms of Streptomyces antimycoticus.</title>
        <authorList>
            <person name="Komaki H."/>
            <person name="Tamura T."/>
        </authorList>
    </citation>
    <scope>NUCLEOTIDE SEQUENCE [LARGE SCALE GENOMIC DNA]</scope>
    <source>
        <strain evidence="6 7">NBRC 13459</strain>
    </source>
</reference>
<feature type="domain" description="HTH lysR-type" evidence="5">
    <location>
        <begin position="3"/>
        <end position="60"/>
    </location>
</feature>
<gene>
    <name evidence="6" type="ORF">SVIO_047640</name>
</gene>